<dbReference type="GO" id="GO:0016491">
    <property type="term" value="F:oxidoreductase activity"/>
    <property type="evidence" value="ECO:0007669"/>
    <property type="project" value="UniProtKB-KW"/>
</dbReference>
<comment type="caution">
    <text evidence="3">The sequence shown here is derived from an EMBL/GenBank/DDBJ whole genome shotgun (WGS) entry which is preliminary data.</text>
</comment>
<dbReference type="PANTHER" id="PTHR13847">
    <property type="entry name" value="SARCOSINE DEHYDROGENASE-RELATED"/>
    <property type="match status" value="1"/>
</dbReference>
<organism evidence="3 4">
    <name type="scientific">Microvirga makkahensis</name>
    <dbReference type="NCBI Taxonomy" id="1128670"/>
    <lineage>
        <taxon>Bacteria</taxon>
        <taxon>Pseudomonadati</taxon>
        <taxon>Pseudomonadota</taxon>
        <taxon>Alphaproteobacteria</taxon>
        <taxon>Hyphomicrobiales</taxon>
        <taxon>Methylobacteriaceae</taxon>
        <taxon>Microvirga</taxon>
    </lineage>
</organism>
<keyword evidence="4" id="KW-1185">Reference proteome</keyword>
<dbReference type="Proteomes" id="UP000436483">
    <property type="component" value="Unassembled WGS sequence"/>
</dbReference>
<dbReference type="InterPro" id="IPR006076">
    <property type="entry name" value="FAD-dep_OxRdtase"/>
</dbReference>
<dbReference type="Pfam" id="PF01266">
    <property type="entry name" value="DAO"/>
    <property type="match status" value="1"/>
</dbReference>
<dbReference type="SUPFAM" id="SSF51905">
    <property type="entry name" value="FAD/NAD(P)-binding domain"/>
    <property type="match status" value="1"/>
</dbReference>
<accession>A0A7X3MWR0</accession>
<dbReference type="Gene3D" id="3.50.50.60">
    <property type="entry name" value="FAD/NAD(P)-binding domain"/>
    <property type="match status" value="1"/>
</dbReference>
<sequence>MSRTLLKDVAIIGGGLVGSSAALALRRMGFSVALLEKGFCGAQASGVNYGGVRRQGRPPEQIALSQRAHAIWPRLKEIIGIDGEFVSSGHLKLARTEAEMASLESYAARVAELGLDLELIGRSRIRERFAWIAGDVAGASLCPGDGHANPRLVSAAFALAARRAGAEVLEHTPVSHVEKVPEGFHLSAGSGTEVRARFVINSAGAWAGTFAEAFGEPVPLRRIYPSMIVTEPLSVFMNVNIGAEGGGIYARQVERGNCIVGGMRGKPAADLDFSRPTGSGAVTIMNRAAALFPALRNAYAIRFWSGTEGEMADRNPVIGFSRTTPNLIHAFGFSGAGFQIAPAVGEVLAELVRDGESRTPIEAFAIDRFARMDQGSPVGSVPEPLKRETSK</sequence>
<dbReference type="Gene3D" id="3.30.9.10">
    <property type="entry name" value="D-Amino Acid Oxidase, subunit A, domain 2"/>
    <property type="match status" value="1"/>
</dbReference>
<dbReference type="GO" id="GO:0005737">
    <property type="term" value="C:cytoplasm"/>
    <property type="evidence" value="ECO:0007669"/>
    <property type="project" value="TreeGrafter"/>
</dbReference>
<name>A0A7X3MWR0_9HYPH</name>
<dbReference type="OrthoDB" id="9815989at2"/>
<dbReference type="EMBL" id="WURB01000041">
    <property type="protein sequence ID" value="MXQ14647.1"/>
    <property type="molecule type" value="Genomic_DNA"/>
</dbReference>
<gene>
    <name evidence="3" type="ORF">GR328_25000</name>
</gene>
<evidence type="ECO:0000313" key="3">
    <source>
        <dbReference type="EMBL" id="MXQ14647.1"/>
    </source>
</evidence>
<dbReference type="SUPFAM" id="SSF54373">
    <property type="entry name" value="FAD-linked reductases, C-terminal domain"/>
    <property type="match status" value="1"/>
</dbReference>
<feature type="domain" description="FAD dependent oxidoreductase" evidence="2">
    <location>
        <begin position="8"/>
        <end position="351"/>
    </location>
</feature>
<dbReference type="InterPro" id="IPR036188">
    <property type="entry name" value="FAD/NAD-bd_sf"/>
</dbReference>
<protein>
    <submittedName>
        <fullName evidence="3">FAD-dependent oxidoreductase</fullName>
    </submittedName>
</protein>
<dbReference type="AlphaFoldDB" id="A0A7X3MWR0"/>
<reference evidence="3 4" key="1">
    <citation type="submission" date="2019-12" db="EMBL/GenBank/DDBJ databases">
        <authorList>
            <person name="Yuan C.-G."/>
        </authorList>
    </citation>
    <scope>NUCLEOTIDE SEQUENCE [LARGE SCALE GENOMIC DNA]</scope>
    <source>
        <strain evidence="3 4">KCTC 23863</strain>
    </source>
</reference>
<evidence type="ECO:0000313" key="4">
    <source>
        <dbReference type="Proteomes" id="UP000436483"/>
    </source>
</evidence>
<evidence type="ECO:0000259" key="2">
    <source>
        <dbReference type="Pfam" id="PF01266"/>
    </source>
</evidence>
<evidence type="ECO:0000256" key="1">
    <source>
        <dbReference type="ARBA" id="ARBA00023002"/>
    </source>
</evidence>
<dbReference type="PANTHER" id="PTHR13847:SF287">
    <property type="entry name" value="FAD-DEPENDENT OXIDOREDUCTASE DOMAIN-CONTAINING PROTEIN 1"/>
    <property type="match status" value="1"/>
</dbReference>
<dbReference type="RefSeq" id="WP_160888367.1">
    <property type="nucleotide sequence ID" value="NZ_WURB01000041.1"/>
</dbReference>
<proteinExistence type="predicted"/>
<keyword evidence="1" id="KW-0560">Oxidoreductase</keyword>
<reference evidence="3 4" key="2">
    <citation type="submission" date="2020-01" db="EMBL/GenBank/DDBJ databases">
        <title>Microvirga sp. nov., an arsenate reduction bacterium isolated from Tibet hotspring sediments.</title>
        <authorList>
            <person name="Xian W.-D."/>
            <person name="Li W.-J."/>
        </authorList>
    </citation>
    <scope>NUCLEOTIDE SEQUENCE [LARGE SCALE GENOMIC DNA]</scope>
    <source>
        <strain evidence="3 4">KCTC 23863</strain>
    </source>
</reference>